<gene>
    <name evidence="1" type="ORF">LCGC14_2600960</name>
</gene>
<protein>
    <submittedName>
        <fullName evidence="1">Uncharacterized protein</fullName>
    </submittedName>
</protein>
<dbReference type="EMBL" id="LAZR01043913">
    <property type="protein sequence ID" value="KKL05945.1"/>
    <property type="molecule type" value="Genomic_DNA"/>
</dbReference>
<evidence type="ECO:0000313" key="1">
    <source>
        <dbReference type="EMBL" id="KKL05945.1"/>
    </source>
</evidence>
<name>A0A0F9A900_9ZZZZ</name>
<sequence>MSLLTNFWYYVAGKIRPYADIDMNNHSINNILTATLTGVAPAPPVANRLYKDNIVKHWIQFNMTGPTIFDSFNITSITDVNVGNFIVTIDRDYANDDYACISGSDAYHTRTASLIAVGSYKLLCDDPSNNPFDASFISSIGVGDQA</sequence>
<accession>A0A0F9A900</accession>
<comment type="caution">
    <text evidence="1">The sequence shown here is derived from an EMBL/GenBank/DDBJ whole genome shotgun (WGS) entry which is preliminary data.</text>
</comment>
<organism evidence="1">
    <name type="scientific">marine sediment metagenome</name>
    <dbReference type="NCBI Taxonomy" id="412755"/>
    <lineage>
        <taxon>unclassified sequences</taxon>
        <taxon>metagenomes</taxon>
        <taxon>ecological metagenomes</taxon>
    </lineage>
</organism>
<proteinExistence type="predicted"/>
<reference evidence="1" key="1">
    <citation type="journal article" date="2015" name="Nature">
        <title>Complex archaea that bridge the gap between prokaryotes and eukaryotes.</title>
        <authorList>
            <person name="Spang A."/>
            <person name="Saw J.H."/>
            <person name="Jorgensen S.L."/>
            <person name="Zaremba-Niedzwiedzka K."/>
            <person name="Martijn J."/>
            <person name="Lind A.E."/>
            <person name="van Eijk R."/>
            <person name="Schleper C."/>
            <person name="Guy L."/>
            <person name="Ettema T.J."/>
        </authorList>
    </citation>
    <scope>NUCLEOTIDE SEQUENCE</scope>
</reference>
<dbReference type="AlphaFoldDB" id="A0A0F9A900"/>